<feature type="transmembrane region" description="Helical" evidence="7">
    <location>
        <begin position="12"/>
        <end position="32"/>
    </location>
</feature>
<name>A0A660SP14_UNCW3</name>
<comment type="caution">
    <text evidence="8">The sequence shown here is derived from an EMBL/GenBank/DDBJ whole genome shotgun (WGS) entry which is preliminary data.</text>
</comment>
<dbReference type="GO" id="GO:0008961">
    <property type="term" value="F:phosphatidylglycerol-prolipoprotein diacylglyceryl transferase activity"/>
    <property type="evidence" value="ECO:0007669"/>
    <property type="project" value="UniProtKB-UniRule"/>
</dbReference>
<proteinExistence type="inferred from homology"/>
<comment type="subcellular location">
    <subcellularLocation>
        <location evidence="7">Cell membrane</location>
        <topology evidence="7">Multi-pass membrane protein</topology>
    </subcellularLocation>
</comment>
<keyword evidence="6 7" id="KW-0472">Membrane</keyword>
<evidence type="ECO:0000256" key="6">
    <source>
        <dbReference type="ARBA" id="ARBA00023136"/>
    </source>
</evidence>
<organism evidence="8 9">
    <name type="scientific">candidate division WOR-3 bacterium</name>
    <dbReference type="NCBI Taxonomy" id="2052148"/>
    <lineage>
        <taxon>Bacteria</taxon>
        <taxon>Bacteria division WOR-3</taxon>
    </lineage>
</organism>
<evidence type="ECO:0000313" key="9">
    <source>
        <dbReference type="Proteomes" id="UP000268469"/>
    </source>
</evidence>
<accession>A0A660SP14</accession>
<gene>
    <name evidence="7 8" type="primary">lgt</name>
    <name evidence="8" type="ORF">DRP53_00560</name>
</gene>
<protein>
    <recommendedName>
        <fullName evidence="7">Phosphatidylglycerol--prolipoprotein diacylglyceryl transferase</fullName>
        <ecNumber evidence="7">2.5.1.145</ecNumber>
    </recommendedName>
</protein>
<evidence type="ECO:0000313" key="8">
    <source>
        <dbReference type="EMBL" id="RKX71710.1"/>
    </source>
</evidence>
<dbReference type="Proteomes" id="UP000268469">
    <property type="component" value="Unassembled WGS sequence"/>
</dbReference>
<evidence type="ECO:0000256" key="2">
    <source>
        <dbReference type="ARBA" id="ARBA00022475"/>
    </source>
</evidence>
<dbReference type="EC" id="2.5.1.145" evidence="7"/>
<comment type="pathway">
    <text evidence="7">Protein modification; lipoprotein biosynthesis (diacylglyceryl transfer).</text>
</comment>
<keyword evidence="2 7" id="KW-1003">Cell membrane</keyword>
<keyword evidence="8" id="KW-0449">Lipoprotein</keyword>
<dbReference type="InterPro" id="IPR001640">
    <property type="entry name" value="Lgt"/>
</dbReference>
<evidence type="ECO:0000256" key="3">
    <source>
        <dbReference type="ARBA" id="ARBA00022679"/>
    </source>
</evidence>
<comment type="function">
    <text evidence="7">Catalyzes the transfer of the diacylglyceryl group from phosphatidylglycerol to the sulfhydryl group of the N-terminal cysteine of a prolipoprotein, the first step in the formation of mature lipoproteins.</text>
</comment>
<comment type="catalytic activity">
    <reaction evidence="7">
        <text>L-cysteinyl-[prolipoprotein] + a 1,2-diacyl-sn-glycero-3-phospho-(1'-sn-glycerol) = an S-1,2-diacyl-sn-glyceryl-L-cysteinyl-[prolipoprotein] + sn-glycerol 1-phosphate + H(+)</text>
        <dbReference type="Rhea" id="RHEA:56712"/>
        <dbReference type="Rhea" id="RHEA-COMP:14679"/>
        <dbReference type="Rhea" id="RHEA-COMP:14680"/>
        <dbReference type="ChEBI" id="CHEBI:15378"/>
        <dbReference type="ChEBI" id="CHEBI:29950"/>
        <dbReference type="ChEBI" id="CHEBI:57685"/>
        <dbReference type="ChEBI" id="CHEBI:64716"/>
        <dbReference type="ChEBI" id="CHEBI:140658"/>
        <dbReference type="EC" id="2.5.1.145"/>
    </reaction>
</comment>
<evidence type="ECO:0000256" key="4">
    <source>
        <dbReference type="ARBA" id="ARBA00022692"/>
    </source>
</evidence>
<dbReference type="PANTHER" id="PTHR30589:SF0">
    <property type="entry name" value="PHOSPHATIDYLGLYCEROL--PROLIPOPROTEIN DIACYLGLYCERYL TRANSFERASE"/>
    <property type="match status" value="1"/>
</dbReference>
<dbReference type="PANTHER" id="PTHR30589">
    <property type="entry name" value="PROLIPOPROTEIN DIACYLGLYCERYL TRANSFERASE"/>
    <property type="match status" value="1"/>
</dbReference>
<evidence type="ECO:0000256" key="1">
    <source>
        <dbReference type="ARBA" id="ARBA00007150"/>
    </source>
</evidence>
<dbReference type="AlphaFoldDB" id="A0A660SP14"/>
<keyword evidence="3 7" id="KW-0808">Transferase</keyword>
<feature type="transmembrane region" description="Helical" evidence="7">
    <location>
        <begin position="79"/>
        <end position="104"/>
    </location>
</feature>
<feature type="transmembrane region" description="Helical" evidence="7">
    <location>
        <begin position="198"/>
        <end position="219"/>
    </location>
</feature>
<dbReference type="HAMAP" id="MF_01147">
    <property type="entry name" value="Lgt"/>
    <property type="match status" value="1"/>
</dbReference>
<comment type="similarity">
    <text evidence="1 7">Belongs to the Lgt family.</text>
</comment>
<dbReference type="Pfam" id="PF01790">
    <property type="entry name" value="LGT"/>
    <property type="match status" value="1"/>
</dbReference>
<dbReference type="EMBL" id="QNBE01000003">
    <property type="protein sequence ID" value="RKX71710.1"/>
    <property type="molecule type" value="Genomic_DNA"/>
</dbReference>
<reference evidence="8 9" key="1">
    <citation type="submission" date="2018-06" db="EMBL/GenBank/DDBJ databases">
        <title>Extensive metabolic versatility and redundancy in microbially diverse, dynamic hydrothermal sediments.</title>
        <authorList>
            <person name="Dombrowski N."/>
            <person name="Teske A."/>
            <person name="Baker B.J."/>
        </authorList>
    </citation>
    <scope>NUCLEOTIDE SEQUENCE [LARGE SCALE GENOMIC DNA]</scope>
    <source>
        <strain evidence="8">B36_G15</strain>
    </source>
</reference>
<dbReference type="NCBIfam" id="TIGR00544">
    <property type="entry name" value="lgt"/>
    <property type="match status" value="1"/>
</dbReference>
<evidence type="ECO:0000256" key="5">
    <source>
        <dbReference type="ARBA" id="ARBA00022989"/>
    </source>
</evidence>
<feature type="binding site" evidence="7">
    <location>
        <position position="130"/>
    </location>
    <ligand>
        <name>a 1,2-diacyl-sn-glycero-3-phospho-(1'-sn-glycerol)</name>
        <dbReference type="ChEBI" id="CHEBI:64716"/>
    </ligand>
</feature>
<feature type="transmembrane region" description="Helical" evidence="7">
    <location>
        <begin position="168"/>
        <end position="186"/>
    </location>
</feature>
<dbReference type="GO" id="GO:0042158">
    <property type="term" value="P:lipoprotein biosynthetic process"/>
    <property type="evidence" value="ECO:0007669"/>
    <property type="project" value="UniProtKB-UniRule"/>
</dbReference>
<evidence type="ECO:0000256" key="7">
    <source>
        <dbReference type="HAMAP-Rule" id="MF_01147"/>
    </source>
</evidence>
<feature type="transmembrane region" description="Helical" evidence="7">
    <location>
        <begin position="225"/>
        <end position="244"/>
    </location>
</feature>
<feature type="transmembrane region" description="Helical" evidence="7">
    <location>
        <begin position="111"/>
        <end position="128"/>
    </location>
</feature>
<sequence>MFPIIVRFGEFAIHSYGVMLALAFFIGIWLAEKRAVEAGIDKKLVSDLGFWILISAVVGARLLYVLLHPAEFQNDPFEIIAIWRGGLMFFGGFLLALVVGIYFAKKNRIKVLTLGDIIAAPIALGIFLTRIGCFLNGCCFGIPTTLPIGVRFPKGCAASYSPVGDQPLLPTQLISSLFGLLLFFYLEKRRPRAKHGELFGTTLFAYGLFRFLIDFVRYYEDSANYLTNQIVAVGVAVIGFIILYRSAVKKSD</sequence>
<feature type="transmembrane region" description="Helical" evidence="7">
    <location>
        <begin position="44"/>
        <end position="67"/>
    </location>
</feature>
<dbReference type="UniPathway" id="UPA00664"/>
<keyword evidence="4 7" id="KW-0812">Transmembrane</keyword>
<keyword evidence="5 7" id="KW-1133">Transmembrane helix</keyword>
<dbReference type="GO" id="GO:0005886">
    <property type="term" value="C:plasma membrane"/>
    <property type="evidence" value="ECO:0007669"/>
    <property type="project" value="UniProtKB-SubCell"/>
</dbReference>